<protein>
    <recommendedName>
        <fullName evidence="3">3-methyl-2-oxobutanoate hydroxymethyltransferase</fullName>
        <ecNumber evidence="3">2.1.2.11</ecNumber>
    </recommendedName>
</protein>
<dbReference type="InterPro" id="IPR032675">
    <property type="entry name" value="LRR_dom_sf"/>
</dbReference>
<comment type="pathway">
    <text evidence="1">Cofactor biosynthesis; (R)-pantothenate biosynthesis; (R)-pantoate from 3-methyl-2-oxobutanoate: step 1/2.</text>
</comment>
<accession>A0A8K0E8Y6</accession>
<dbReference type="GO" id="GO:0015940">
    <property type="term" value="P:pantothenate biosynthetic process"/>
    <property type="evidence" value="ECO:0007669"/>
    <property type="project" value="UniProtKB-UniPathway"/>
</dbReference>
<dbReference type="EMBL" id="VOIH02000007">
    <property type="protein sequence ID" value="KAF3441584.1"/>
    <property type="molecule type" value="Genomic_DNA"/>
</dbReference>
<dbReference type="SUPFAM" id="SSF51621">
    <property type="entry name" value="Phosphoenolpyruvate/pyruvate domain"/>
    <property type="match status" value="1"/>
</dbReference>
<dbReference type="UniPathway" id="UPA00028">
    <property type="reaction ID" value="UER00003"/>
</dbReference>
<gene>
    <name evidence="6" type="ORF">FNV43_RR15498</name>
</gene>
<dbReference type="GO" id="GO:0005739">
    <property type="term" value="C:mitochondrion"/>
    <property type="evidence" value="ECO:0007669"/>
    <property type="project" value="TreeGrafter"/>
</dbReference>
<name>A0A8K0E8Y6_9ROSA</name>
<dbReference type="InterPro" id="IPR040442">
    <property type="entry name" value="Pyrv_kinase-like_dom_sf"/>
</dbReference>
<evidence type="ECO:0000313" key="7">
    <source>
        <dbReference type="Proteomes" id="UP000796880"/>
    </source>
</evidence>
<dbReference type="SUPFAM" id="SSF52058">
    <property type="entry name" value="L domain-like"/>
    <property type="match status" value="1"/>
</dbReference>
<dbReference type="PANTHER" id="PTHR20881">
    <property type="entry name" value="3-METHYL-2-OXOBUTANOATE HYDROXYMETHYLTRANSFERASE"/>
    <property type="match status" value="1"/>
</dbReference>
<dbReference type="Pfam" id="PF02548">
    <property type="entry name" value="Pantoate_transf"/>
    <property type="match status" value="1"/>
</dbReference>
<comment type="similarity">
    <text evidence="2">Belongs to the PanB family.</text>
</comment>
<evidence type="ECO:0000256" key="5">
    <source>
        <dbReference type="ARBA" id="ARBA00049172"/>
    </source>
</evidence>
<dbReference type="AlphaFoldDB" id="A0A8K0E8Y6"/>
<evidence type="ECO:0000256" key="4">
    <source>
        <dbReference type="ARBA" id="ARBA00022679"/>
    </source>
</evidence>
<dbReference type="EC" id="2.1.2.11" evidence="3"/>
<keyword evidence="7" id="KW-1185">Reference proteome</keyword>
<evidence type="ECO:0000256" key="2">
    <source>
        <dbReference type="ARBA" id="ARBA00008676"/>
    </source>
</evidence>
<evidence type="ECO:0000256" key="1">
    <source>
        <dbReference type="ARBA" id="ARBA00005033"/>
    </source>
</evidence>
<dbReference type="Gene3D" id="3.20.20.60">
    <property type="entry name" value="Phosphoenolpyruvate-binding domains"/>
    <property type="match status" value="1"/>
</dbReference>
<evidence type="ECO:0000256" key="3">
    <source>
        <dbReference type="ARBA" id="ARBA00012618"/>
    </source>
</evidence>
<dbReference type="OrthoDB" id="544346at2759"/>
<organism evidence="6 7">
    <name type="scientific">Rhamnella rubrinervis</name>
    <dbReference type="NCBI Taxonomy" id="2594499"/>
    <lineage>
        <taxon>Eukaryota</taxon>
        <taxon>Viridiplantae</taxon>
        <taxon>Streptophyta</taxon>
        <taxon>Embryophyta</taxon>
        <taxon>Tracheophyta</taxon>
        <taxon>Spermatophyta</taxon>
        <taxon>Magnoliopsida</taxon>
        <taxon>eudicotyledons</taxon>
        <taxon>Gunneridae</taxon>
        <taxon>Pentapetalae</taxon>
        <taxon>rosids</taxon>
        <taxon>fabids</taxon>
        <taxon>Rosales</taxon>
        <taxon>Rhamnaceae</taxon>
        <taxon>rhamnoid group</taxon>
        <taxon>Rhamneae</taxon>
        <taxon>Rhamnella</taxon>
    </lineage>
</organism>
<dbReference type="InterPro" id="IPR015813">
    <property type="entry name" value="Pyrv/PenolPyrv_kinase-like_dom"/>
</dbReference>
<keyword evidence="4" id="KW-0808">Transferase</keyword>
<sequence>MGHVGLTRQAISVLGGFRPQGKNVASAVKEAGCFAVVLECVPPPVAAAAITALCIPTTSIGAGPFCSVQAFMACGFPVEIRHQRMLACREPSAYPKVASWEVHRGGDCCSWDGVEYDASSGHVIGLNLSSSCLYGSINSTSNLFQLVHLWRVHHVFFCQLGPIVLFKVVLQSINWYSSILVHEPDQINKAVPFRQQVSGLNSNHISNLRNLKYIDLASNNFTDTVEMDMFSIMLFNASSFDGNSGLCGNPLPPHGCERSENSQRTITYEEDGSLNRKDSFDLLVGSLRAVIGFVEEGNEVTSAIFAKGRRGMQITDKLASFLWSSTAHASTSLMSPLAQIAEHFGVVLPQDCYHGIATYVLVLYICNSGKITDSAKLATSELSDSGLLTKASRMEINMATSSSDDYNKHEMGSVKVQPNHCTGVIQDIEENMLVVLDSH</sequence>
<comment type="caution">
    <text evidence="6">The sequence shown here is derived from an EMBL/GenBank/DDBJ whole genome shotgun (WGS) entry which is preliminary data.</text>
</comment>
<dbReference type="GO" id="GO:0003864">
    <property type="term" value="F:3-methyl-2-oxobutanoate hydroxymethyltransferase activity"/>
    <property type="evidence" value="ECO:0007669"/>
    <property type="project" value="UniProtKB-EC"/>
</dbReference>
<reference evidence="6" key="1">
    <citation type="submission" date="2020-03" db="EMBL/GenBank/DDBJ databases">
        <title>A high-quality chromosome-level genome assembly of a woody plant with both climbing and erect habits, Rhamnella rubrinervis.</title>
        <authorList>
            <person name="Lu Z."/>
            <person name="Yang Y."/>
            <person name="Zhu X."/>
            <person name="Sun Y."/>
        </authorList>
    </citation>
    <scope>NUCLEOTIDE SEQUENCE</scope>
    <source>
        <strain evidence="6">BYM</strain>
        <tissue evidence="6">Leaf</tissue>
    </source>
</reference>
<dbReference type="PANTHER" id="PTHR20881:SF0">
    <property type="entry name" value="3-METHYL-2-OXOBUTANOATE HYDROXYMETHYLTRANSFERASE"/>
    <property type="match status" value="1"/>
</dbReference>
<dbReference type="Proteomes" id="UP000796880">
    <property type="component" value="Unassembled WGS sequence"/>
</dbReference>
<comment type="catalytic activity">
    <reaction evidence="5">
        <text>(6R)-5,10-methylene-5,6,7,8-tetrahydrofolate + 3-methyl-2-oxobutanoate + H2O = 2-dehydropantoate + (6S)-5,6,7,8-tetrahydrofolate</text>
        <dbReference type="Rhea" id="RHEA:11824"/>
        <dbReference type="ChEBI" id="CHEBI:11561"/>
        <dbReference type="ChEBI" id="CHEBI:11851"/>
        <dbReference type="ChEBI" id="CHEBI:15377"/>
        <dbReference type="ChEBI" id="CHEBI:15636"/>
        <dbReference type="ChEBI" id="CHEBI:57453"/>
        <dbReference type="EC" id="2.1.2.11"/>
    </reaction>
</comment>
<dbReference type="GO" id="GO:0000287">
    <property type="term" value="F:magnesium ion binding"/>
    <property type="evidence" value="ECO:0007669"/>
    <property type="project" value="TreeGrafter"/>
</dbReference>
<proteinExistence type="inferred from homology"/>
<evidence type="ECO:0000313" key="6">
    <source>
        <dbReference type="EMBL" id="KAF3441584.1"/>
    </source>
</evidence>
<dbReference type="InterPro" id="IPR003700">
    <property type="entry name" value="Pantoate_hydroxy_MeTrfase"/>
</dbReference>
<dbReference type="Gene3D" id="3.80.10.10">
    <property type="entry name" value="Ribonuclease Inhibitor"/>
    <property type="match status" value="2"/>
</dbReference>